<dbReference type="Proteomes" id="UP000241769">
    <property type="component" value="Unassembled WGS sequence"/>
</dbReference>
<comment type="caution">
    <text evidence="3">The sequence shown here is derived from an EMBL/GenBank/DDBJ whole genome shotgun (WGS) entry which is preliminary data.</text>
</comment>
<keyword evidence="4" id="KW-1185">Reference proteome</keyword>
<dbReference type="PANTHER" id="PTHR46093:SF18">
    <property type="entry name" value="FIBRONECTIN TYPE-III DOMAIN-CONTAINING PROTEIN"/>
    <property type="match status" value="1"/>
</dbReference>
<dbReference type="OrthoDB" id="10250130at2759"/>
<sequence length="303" mass="33520">MSFKKVTLKGEVPSGRSQFGMCSAGGVTYIFGGQRGNEAYNDMYSISHTDWTCTKIQPKGTIPSSRWKCTLTAVDDKLYLFGGETVGAIKTNELHVFDIRVGQMARSGHTCTLIKNELVIYGNDGDSNENPLNALSILSLENMEWRQPSQGGSVPEVRSGHSAITFNGKLIMYGGYGHNTRTALDEVWVYDLGAARWIEIPKRGPRPEPRSGSQAWVSTKYFCVWGGIGPGRQHDWTDLHYADITSSPLTWQKKKPMGVVSPPERYSHGVSIVDDQTVLIFGGQKDAKTFFEDAFTLSTSNVY</sequence>
<dbReference type="SUPFAM" id="SSF117281">
    <property type="entry name" value="Kelch motif"/>
    <property type="match status" value="2"/>
</dbReference>
<keyword evidence="2" id="KW-0677">Repeat</keyword>
<dbReference type="STRING" id="1890364.A0A2P6NG05"/>
<gene>
    <name evidence="3" type="ORF">PROFUN_04728</name>
</gene>
<dbReference type="PANTHER" id="PTHR46093">
    <property type="entry name" value="ACYL-COA-BINDING DOMAIN-CONTAINING PROTEIN 5"/>
    <property type="match status" value="1"/>
</dbReference>
<dbReference type="InterPro" id="IPR015915">
    <property type="entry name" value="Kelch-typ_b-propeller"/>
</dbReference>
<dbReference type="EMBL" id="MDYQ01000094">
    <property type="protein sequence ID" value="PRP82865.1"/>
    <property type="molecule type" value="Genomic_DNA"/>
</dbReference>
<protein>
    <submittedName>
        <fullName evidence="3">Uncharacterized protein</fullName>
    </submittedName>
</protein>
<organism evidence="3 4">
    <name type="scientific">Planoprotostelium fungivorum</name>
    <dbReference type="NCBI Taxonomy" id="1890364"/>
    <lineage>
        <taxon>Eukaryota</taxon>
        <taxon>Amoebozoa</taxon>
        <taxon>Evosea</taxon>
        <taxon>Variosea</taxon>
        <taxon>Cavosteliida</taxon>
        <taxon>Cavosteliaceae</taxon>
        <taxon>Planoprotostelium</taxon>
    </lineage>
</organism>
<dbReference type="Gene3D" id="2.120.10.80">
    <property type="entry name" value="Kelch-type beta propeller"/>
    <property type="match status" value="2"/>
</dbReference>
<name>A0A2P6NG05_9EUKA</name>
<evidence type="ECO:0000313" key="3">
    <source>
        <dbReference type="EMBL" id="PRP82865.1"/>
    </source>
</evidence>
<proteinExistence type="predicted"/>
<dbReference type="InParanoid" id="A0A2P6NG05"/>
<accession>A0A2P6NG05</accession>
<dbReference type="Pfam" id="PF24681">
    <property type="entry name" value="Kelch_KLHDC2_KLHL20_DRC7"/>
    <property type="match status" value="2"/>
</dbReference>
<keyword evidence="1" id="KW-0880">Kelch repeat</keyword>
<evidence type="ECO:0000256" key="2">
    <source>
        <dbReference type="ARBA" id="ARBA00022737"/>
    </source>
</evidence>
<evidence type="ECO:0000313" key="4">
    <source>
        <dbReference type="Proteomes" id="UP000241769"/>
    </source>
</evidence>
<reference evidence="3 4" key="1">
    <citation type="journal article" date="2018" name="Genome Biol. Evol.">
        <title>Multiple Roots of Fruiting Body Formation in Amoebozoa.</title>
        <authorList>
            <person name="Hillmann F."/>
            <person name="Forbes G."/>
            <person name="Novohradska S."/>
            <person name="Ferling I."/>
            <person name="Riege K."/>
            <person name="Groth M."/>
            <person name="Westermann M."/>
            <person name="Marz M."/>
            <person name="Spaller T."/>
            <person name="Winckler T."/>
            <person name="Schaap P."/>
            <person name="Glockner G."/>
        </authorList>
    </citation>
    <scope>NUCLEOTIDE SEQUENCE [LARGE SCALE GENOMIC DNA]</scope>
    <source>
        <strain evidence="3 4">Jena</strain>
    </source>
</reference>
<dbReference type="AlphaFoldDB" id="A0A2P6NG05"/>
<evidence type="ECO:0000256" key="1">
    <source>
        <dbReference type="ARBA" id="ARBA00022441"/>
    </source>
</evidence>